<dbReference type="OrthoDB" id="661524at2"/>
<keyword evidence="2" id="KW-1185">Reference proteome</keyword>
<proteinExistence type="predicted"/>
<evidence type="ECO:0000313" key="2">
    <source>
        <dbReference type="Proteomes" id="UP000297407"/>
    </source>
</evidence>
<protein>
    <submittedName>
        <fullName evidence="1">Uncharacterized protein</fullName>
    </submittedName>
</protein>
<sequence>MALDANTGGAISLTTAQEYISEFQRRYPNEIKASFIGANNVNSLLVQNDCIGIRIYNGYDVKQEKMNQVLVGVDPQENDMRDLIMDDMAVCPPYCPINSILD</sequence>
<comment type="caution">
    <text evidence="1">The sequence shown here is derived from an EMBL/GenBank/DDBJ whole genome shotgun (WGS) entry which is preliminary data.</text>
</comment>
<organism evidence="1 2">
    <name type="scientific">Flavobacterium humi</name>
    <dbReference type="NCBI Taxonomy" id="2562683"/>
    <lineage>
        <taxon>Bacteria</taxon>
        <taxon>Pseudomonadati</taxon>
        <taxon>Bacteroidota</taxon>
        <taxon>Flavobacteriia</taxon>
        <taxon>Flavobacteriales</taxon>
        <taxon>Flavobacteriaceae</taxon>
        <taxon>Flavobacterium</taxon>
    </lineage>
</organism>
<dbReference type="Proteomes" id="UP000297407">
    <property type="component" value="Unassembled WGS sequence"/>
</dbReference>
<evidence type="ECO:0000313" key="1">
    <source>
        <dbReference type="EMBL" id="TGD58248.1"/>
    </source>
</evidence>
<gene>
    <name evidence="1" type="ORF">E4635_09590</name>
</gene>
<dbReference type="AlphaFoldDB" id="A0A4Z0LAW6"/>
<dbReference type="RefSeq" id="WP_135526418.1">
    <property type="nucleotide sequence ID" value="NZ_SRLH01000004.1"/>
</dbReference>
<reference evidence="1 2" key="1">
    <citation type="submission" date="2019-04" db="EMBL/GenBank/DDBJ databases">
        <title>Flavobacterium sp. strain DS2-A Genome sequencing and assembly.</title>
        <authorList>
            <person name="Kim I."/>
        </authorList>
    </citation>
    <scope>NUCLEOTIDE SEQUENCE [LARGE SCALE GENOMIC DNA]</scope>
    <source>
        <strain evidence="1 2">DS2-A</strain>
    </source>
</reference>
<dbReference type="EMBL" id="SRLH01000004">
    <property type="protein sequence ID" value="TGD58248.1"/>
    <property type="molecule type" value="Genomic_DNA"/>
</dbReference>
<name>A0A4Z0LAW6_9FLAO</name>
<accession>A0A4Z0LAW6</accession>